<evidence type="ECO:0000313" key="2">
    <source>
        <dbReference type="EMBL" id="HIR60908.1"/>
    </source>
</evidence>
<name>A0A9D1J4X4_9FIRM</name>
<accession>A0A9D1J4X4</accession>
<keyword evidence="1" id="KW-0472">Membrane</keyword>
<dbReference type="Proteomes" id="UP000824241">
    <property type="component" value="Unassembled WGS sequence"/>
</dbReference>
<keyword evidence="1" id="KW-1133">Transmembrane helix</keyword>
<organism evidence="2 3">
    <name type="scientific">Candidatus Faecivivens stercoravium</name>
    <dbReference type="NCBI Taxonomy" id="2840803"/>
    <lineage>
        <taxon>Bacteria</taxon>
        <taxon>Bacillati</taxon>
        <taxon>Bacillota</taxon>
        <taxon>Clostridia</taxon>
        <taxon>Eubacteriales</taxon>
        <taxon>Oscillospiraceae</taxon>
        <taxon>Oscillospiraceae incertae sedis</taxon>
        <taxon>Candidatus Faecivivens</taxon>
    </lineage>
</organism>
<gene>
    <name evidence="2" type="ORF">IAB37_04965</name>
</gene>
<comment type="caution">
    <text evidence="2">The sequence shown here is derived from an EMBL/GenBank/DDBJ whole genome shotgun (WGS) entry which is preliminary data.</text>
</comment>
<protein>
    <submittedName>
        <fullName evidence="2">Uncharacterized protein</fullName>
    </submittedName>
</protein>
<sequence length="104" mass="11668">MKSNDDILSRIEPRPEMEPPELDFARLRERAEARKLRRELFWVAIGGWLSALAMLLGFILLCRAAPVIPGGEWLALTAGAFFVLSCAVGAASLILYAKRKERRL</sequence>
<feature type="transmembrane region" description="Helical" evidence="1">
    <location>
        <begin position="73"/>
        <end position="97"/>
    </location>
</feature>
<dbReference type="AlphaFoldDB" id="A0A9D1J4X4"/>
<reference evidence="2" key="1">
    <citation type="submission" date="2020-10" db="EMBL/GenBank/DDBJ databases">
        <authorList>
            <person name="Gilroy R."/>
        </authorList>
    </citation>
    <scope>NUCLEOTIDE SEQUENCE</scope>
    <source>
        <strain evidence="2">CHK189-12415</strain>
    </source>
</reference>
<dbReference type="EMBL" id="DVHA01000162">
    <property type="protein sequence ID" value="HIR60908.1"/>
    <property type="molecule type" value="Genomic_DNA"/>
</dbReference>
<reference evidence="2" key="2">
    <citation type="journal article" date="2021" name="PeerJ">
        <title>Extensive microbial diversity within the chicken gut microbiome revealed by metagenomics and culture.</title>
        <authorList>
            <person name="Gilroy R."/>
            <person name="Ravi A."/>
            <person name="Getino M."/>
            <person name="Pursley I."/>
            <person name="Horton D.L."/>
            <person name="Alikhan N.F."/>
            <person name="Baker D."/>
            <person name="Gharbi K."/>
            <person name="Hall N."/>
            <person name="Watson M."/>
            <person name="Adriaenssens E.M."/>
            <person name="Foster-Nyarko E."/>
            <person name="Jarju S."/>
            <person name="Secka A."/>
            <person name="Antonio M."/>
            <person name="Oren A."/>
            <person name="Chaudhuri R.R."/>
            <person name="La Ragione R."/>
            <person name="Hildebrand F."/>
            <person name="Pallen M.J."/>
        </authorList>
    </citation>
    <scope>NUCLEOTIDE SEQUENCE</scope>
    <source>
        <strain evidence="2">CHK189-12415</strain>
    </source>
</reference>
<evidence type="ECO:0000313" key="3">
    <source>
        <dbReference type="Proteomes" id="UP000824241"/>
    </source>
</evidence>
<proteinExistence type="predicted"/>
<evidence type="ECO:0000256" key="1">
    <source>
        <dbReference type="SAM" id="Phobius"/>
    </source>
</evidence>
<keyword evidence="1" id="KW-0812">Transmembrane</keyword>
<feature type="transmembrane region" description="Helical" evidence="1">
    <location>
        <begin position="40"/>
        <end position="61"/>
    </location>
</feature>